<proteinExistence type="predicted"/>
<comment type="caution">
    <text evidence="1">The sequence shown here is derived from an EMBL/GenBank/DDBJ whole genome shotgun (WGS) entry which is preliminary data.</text>
</comment>
<feature type="non-terminal residue" evidence="1">
    <location>
        <position position="1"/>
    </location>
</feature>
<feature type="non-terminal residue" evidence="1">
    <location>
        <position position="57"/>
    </location>
</feature>
<keyword evidence="2" id="KW-1185">Reference proteome</keyword>
<evidence type="ECO:0000313" key="2">
    <source>
        <dbReference type="Proteomes" id="UP001189429"/>
    </source>
</evidence>
<dbReference type="EMBL" id="CAUYUJ010017263">
    <property type="protein sequence ID" value="CAK0873272.1"/>
    <property type="molecule type" value="Genomic_DNA"/>
</dbReference>
<sequence>SMPERPFLLAGARFEFRGQSAPNCTELDVYYDPRDMAGQFPSTTQDSDACQQRCKSV</sequence>
<accession>A0ABN9VM59</accession>
<evidence type="ECO:0000313" key="1">
    <source>
        <dbReference type="EMBL" id="CAK0873272.1"/>
    </source>
</evidence>
<dbReference type="Proteomes" id="UP001189429">
    <property type="component" value="Unassembled WGS sequence"/>
</dbReference>
<gene>
    <name evidence="1" type="ORF">PCOR1329_LOCUS58529</name>
</gene>
<protein>
    <recommendedName>
        <fullName evidence="3">Beta-galactosidase</fullName>
    </recommendedName>
</protein>
<name>A0ABN9VM59_9DINO</name>
<organism evidence="1 2">
    <name type="scientific">Prorocentrum cordatum</name>
    <dbReference type="NCBI Taxonomy" id="2364126"/>
    <lineage>
        <taxon>Eukaryota</taxon>
        <taxon>Sar</taxon>
        <taxon>Alveolata</taxon>
        <taxon>Dinophyceae</taxon>
        <taxon>Prorocentrales</taxon>
        <taxon>Prorocentraceae</taxon>
        <taxon>Prorocentrum</taxon>
    </lineage>
</organism>
<evidence type="ECO:0008006" key="3">
    <source>
        <dbReference type="Google" id="ProtNLM"/>
    </source>
</evidence>
<reference evidence="1" key="1">
    <citation type="submission" date="2023-10" db="EMBL/GenBank/DDBJ databases">
        <authorList>
            <person name="Chen Y."/>
            <person name="Shah S."/>
            <person name="Dougan E. K."/>
            <person name="Thang M."/>
            <person name="Chan C."/>
        </authorList>
    </citation>
    <scope>NUCLEOTIDE SEQUENCE [LARGE SCALE GENOMIC DNA]</scope>
</reference>